<reference evidence="5" key="2">
    <citation type="submission" date="2011-12" db="EMBL/GenBank/DDBJ databases">
        <title>The complete genome of plasmid of Sulfobacillus acidophilus DSM 10332.</title>
        <authorList>
            <person name="Lucas S."/>
            <person name="Han J."/>
            <person name="Lapidus A."/>
            <person name="Bruce D."/>
            <person name="Goodwin L."/>
            <person name="Pitluck S."/>
            <person name="Peters L."/>
            <person name="Kyrpides N."/>
            <person name="Mavromatis K."/>
            <person name="Ivanova N."/>
            <person name="Mikhailova N."/>
            <person name="Chertkov O."/>
            <person name="Saunders E."/>
            <person name="Detter J.C."/>
            <person name="Tapia R."/>
            <person name="Han C."/>
            <person name="Land M."/>
            <person name="Hauser L."/>
            <person name="Markowitz V."/>
            <person name="Cheng J.-F."/>
            <person name="Hugenholtz P."/>
            <person name="Woyke T."/>
            <person name="Wu D."/>
            <person name="Pukall R."/>
            <person name="Gehrich-Schroeter G."/>
            <person name="Schneider S."/>
            <person name="Klenk H.-P."/>
            <person name="Eisen J.A."/>
        </authorList>
    </citation>
    <scope>NUCLEOTIDE SEQUENCE [LARGE SCALE GENOMIC DNA]</scope>
    <source>
        <strain evidence="5">ATCC 700253 / DSM 10332 / NAL</strain>
        <plasmid evidence="5">pSULAd1</plasmid>
    </source>
</reference>
<dbReference type="EMBL" id="CP003179">
    <property type="protein sequence ID" value="AEW04146.1"/>
    <property type="molecule type" value="Genomic_DNA"/>
</dbReference>
<geneLocation type="plasmid" evidence="5">
    <name>pSULAd1</name>
</geneLocation>
<dbReference type="STRING" id="679936.Sulac_0628"/>
<evidence type="ECO:0000313" key="5">
    <source>
        <dbReference type="Proteomes" id="UP000005439"/>
    </source>
</evidence>
<dbReference type="InterPro" id="IPR009057">
    <property type="entry name" value="Homeodomain-like_sf"/>
</dbReference>
<evidence type="ECO:0000313" key="1">
    <source>
        <dbReference type="EMBL" id="AEW04146.1"/>
    </source>
</evidence>
<gene>
    <name evidence="1" type="ordered locus">Sulac_0628</name>
    <name evidence="2" type="ordered locus">Sulac_2229</name>
    <name evidence="3" type="ordered locus">Sulac_3083</name>
    <name evidence="4" type="ordered locus">Sulac_3554</name>
</gene>
<dbReference type="SUPFAM" id="SSF46689">
    <property type="entry name" value="Homeodomain-like"/>
    <property type="match status" value="1"/>
</dbReference>
<reference evidence="5" key="1">
    <citation type="submission" date="2011-12" db="EMBL/GenBank/DDBJ databases">
        <title>The complete genome of chromosome of Sulfobacillus acidophilus DSM 10332.</title>
        <authorList>
            <person name="Lucas S."/>
            <person name="Han J."/>
            <person name="Lapidus A."/>
            <person name="Bruce D."/>
            <person name="Goodwin L."/>
            <person name="Pitluck S."/>
            <person name="Peters L."/>
            <person name="Kyrpides N."/>
            <person name="Mavromatis K."/>
            <person name="Ivanova N."/>
            <person name="Mikhailova N."/>
            <person name="Chertkov O."/>
            <person name="Saunders E."/>
            <person name="Detter J.C."/>
            <person name="Tapia R."/>
            <person name="Han C."/>
            <person name="Land M."/>
            <person name="Hauser L."/>
            <person name="Markowitz V."/>
            <person name="Cheng J.-F."/>
            <person name="Hugenholtz P."/>
            <person name="Woyke T."/>
            <person name="Wu D."/>
            <person name="Pukall R."/>
            <person name="Gehrich-Schroeter G."/>
            <person name="Schneider S."/>
            <person name="Klenk H.-P."/>
            <person name="Eisen J.A."/>
        </authorList>
    </citation>
    <scope>NUCLEOTIDE SEQUENCE [LARGE SCALE GENOMIC DNA]</scope>
    <source>
        <strain evidence="5">ATCC 700253 / DSM 10332 / NAL</strain>
    </source>
</reference>
<dbReference type="HOGENOM" id="CLU_175529_1_0_9"/>
<keyword evidence="5" id="KW-1185">Reference proteome</keyword>
<dbReference type="InterPro" id="IPR002514">
    <property type="entry name" value="Transposase_8"/>
</dbReference>
<dbReference type="GO" id="GO:0006313">
    <property type="term" value="P:DNA transposition"/>
    <property type="evidence" value="ECO:0007669"/>
    <property type="project" value="InterPro"/>
</dbReference>
<geneLocation type="plasmid" evidence="4">
    <name>unnamed</name>
</geneLocation>
<accession>G8TZX7</accession>
<dbReference type="KEGG" id="sap:Sulac_2229"/>
<evidence type="ECO:0000313" key="4">
    <source>
        <dbReference type="EMBL" id="AEW06987.1"/>
    </source>
</evidence>
<dbReference type="AlphaFoldDB" id="G8TZX7"/>
<organism evidence="1 5">
    <name type="scientific">Sulfobacillus acidophilus (strain ATCC 700253 / DSM 10332 / NAL)</name>
    <dbReference type="NCBI Taxonomy" id="679936"/>
    <lineage>
        <taxon>Bacteria</taxon>
        <taxon>Bacillati</taxon>
        <taxon>Bacillota</taxon>
        <taxon>Clostridia</taxon>
        <taxon>Eubacteriales</taxon>
        <taxon>Clostridiales Family XVII. Incertae Sedis</taxon>
        <taxon>Sulfobacillus</taxon>
    </lineage>
</organism>
<dbReference type="GO" id="GO:0004803">
    <property type="term" value="F:transposase activity"/>
    <property type="evidence" value="ECO:0007669"/>
    <property type="project" value="InterPro"/>
</dbReference>
<keyword evidence="4" id="KW-0614">Plasmid</keyword>
<evidence type="ECO:0000313" key="2">
    <source>
        <dbReference type="EMBL" id="AEW05702.1"/>
    </source>
</evidence>
<reference evidence="1 5" key="3">
    <citation type="journal article" date="2012" name="Stand. Genomic Sci.">
        <title>Complete genome sequence of the moderately thermophilic mineral-sulfide-oxidizing firmicute Sulfobacillus acidophilus type strain (NAL(T)).</title>
        <authorList>
            <person name="Anderson I."/>
            <person name="Chertkov O."/>
            <person name="Chen A."/>
            <person name="Saunders E."/>
            <person name="Lapidus A."/>
            <person name="Nolan M."/>
            <person name="Lucas S."/>
            <person name="Hammon N."/>
            <person name="Deshpande S."/>
            <person name="Cheng J.F."/>
            <person name="Han C."/>
            <person name="Tapia R."/>
            <person name="Goodwin L.A."/>
            <person name="Pitluck S."/>
            <person name="Liolios K."/>
            <person name="Pagani I."/>
            <person name="Ivanova N."/>
            <person name="Mikhailova N."/>
            <person name="Pati A."/>
            <person name="Palaniappan K."/>
            <person name="Land M."/>
            <person name="Pan C."/>
            <person name="Rohde M."/>
            <person name="Pukall R."/>
            <person name="Goker M."/>
            <person name="Detter J.C."/>
            <person name="Woyke T."/>
            <person name="Bristow J."/>
            <person name="Eisen J.A."/>
            <person name="Markowitz V."/>
            <person name="Hugenholtz P."/>
            <person name="Kyrpides N.C."/>
            <person name="Klenk H.P."/>
            <person name="Mavromatis K."/>
        </authorList>
    </citation>
    <scope>NUCLEOTIDE SEQUENCE [LARGE SCALE GENOMIC DNA]</scope>
    <source>
        <strain evidence="5">ATCC 700253 / DSM 10332 / NAL</strain>
        <strain evidence="1">DSM 10332</strain>
        <plasmid evidence="5">pSULAd1</plasmid>
        <plasmid evidence="4">unnamed</plasmid>
    </source>
</reference>
<dbReference type="KEGG" id="sap:Sulac_3554"/>
<dbReference type="KEGG" id="sap:Sulac_0628"/>
<protein>
    <submittedName>
        <fullName evidence="1">Transposase IS3/IS911 family protein</fullName>
    </submittedName>
</protein>
<dbReference type="EMBL" id="CP003180">
    <property type="protein sequence ID" value="AEW06987.1"/>
    <property type="molecule type" value="Genomic_DNA"/>
</dbReference>
<dbReference type="Proteomes" id="UP000005439">
    <property type="component" value="Plasmid unnamed"/>
</dbReference>
<dbReference type="Pfam" id="PF01527">
    <property type="entry name" value="HTH_Tnp_1"/>
    <property type="match status" value="1"/>
</dbReference>
<proteinExistence type="predicted"/>
<evidence type="ECO:0000313" key="3">
    <source>
        <dbReference type="EMBL" id="AEW06537.1"/>
    </source>
</evidence>
<sequence>MIPMSQTYAPEFKQQVVREVRETGNAALVARQHQLNPSMVRRWVREALTAEYPDPQALSLAEENVRLKRLLAERDLQIAMLQDFLRKKGMRW</sequence>
<dbReference type="Proteomes" id="UP000005439">
    <property type="component" value="Chromosome"/>
</dbReference>
<dbReference type="KEGG" id="sap:Sulac_3083"/>
<name>G8TZX7_SULAD</name>
<dbReference type="EMBL" id="CP003179">
    <property type="protein sequence ID" value="AEW06537.1"/>
    <property type="molecule type" value="Genomic_DNA"/>
</dbReference>
<dbReference type="PATRIC" id="fig|679936.5.peg.2307"/>
<dbReference type="GO" id="GO:0003677">
    <property type="term" value="F:DNA binding"/>
    <property type="evidence" value="ECO:0007669"/>
    <property type="project" value="InterPro"/>
</dbReference>
<dbReference type="EMBL" id="CP003179">
    <property type="protein sequence ID" value="AEW05702.1"/>
    <property type="molecule type" value="Genomic_DNA"/>
</dbReference>